<proteinExistence type="predicted"/>
<evidence type="ECO:0000313" key="2">
    <source>
        <dbReference type="EMBL" id="KAL1525283.1"/>
    </source>
</evidence>
<evidence type="ECO:0000256" key="1">
    <source>
        <dbReference type="SAM" id="MobiDB-lite"/>
    </source>
</evidence>
<accession>A0AB34JWA2</accession>
<protein>
    <submittedName>
        <fullName evidence="2">Uncharacterized protein</fullName>
    </submittedName>
</protein>
<dbReference type="AlphaFoldDB" id="A0AB34JWA2"/>
<keyword evidence="3" id="KW-1185">Reference proteome</keyword>
<comment type="caution">
    <text evidence="2">The sequence shown here is derived from an EMBL/GenBank/DDBJ whole genome shotgun (WGS) entry which is preliminary data.</text>
</comment>
<sequence length="672" mass="77441">MWTGYERHHSVDEAVDALLWPSLVHDLRSSPPSASELRLVAHASFRHQWWRWRKRTSLAAATSWFWRHSWFFRFRSRVARAVSIAARLALLRRRTVRAPLVRWRRHGWAREREAHHAERVRRGSAILRRALARRRVGSALRSWWQHAWQQRAREALWLQTGRSFPHARGSPPRSHQEHAGMGRLRAAFSHWTARASAHLCLARKTHAAARWPYARCLAAWRRHVAARLMGQLCAERKALLAGAVAWRRTHARASIARALRRWRQSTHRRLTPRPQRQVAGAFTCWRRRHFFAQRHEALSPLIRRRTLRAYHHWWMRHTSRVALDAARSLAAQAKSCRRVLRSWRSSASAEGSARRRLRRSSARVQWACIGRHFRHLRRACLSRHSRLGWTAEGRAAAARCLRRAAVRRWRRHCRAACLAARRAVHRAVHLVGGALRVWARTSRHAVLQHGATRLHSRRAVAAAWREWRAAARRGAAATPSTAGRPAREERPPARAAWAAARLREAWRRLRQEAEARRLEARWAEAAAEFTPARRAYPPAAASEPGGLPDGAASPCSWPGRRRRRSVIERGRVWAERLQRHEAQPVWIPLYPMWLDGGGKRLEGSRERLKGGEALGSNAAHDGGHEYWWGNSEPHHESGRGRASALTLEWVPRAGNTVHGSRSSWQFSSTSAP</sequence>
<reference evidence="2 3" key="1">
    <citation type="journal article" date="2024" name="Science">
        <title>Giant polyketide synthase enzymes in the biosynthesis of giant marine polyether toxins.</title>
        <authorList>
            <person name="Fallon T.R."/>
            <person name="Shende V.V."/>
            <person name="Wierzbicki I.H."/>
            <person name="Pendleton A.L."/>
            <person name="Watervoot N.F."/>
            <person name="Auber R.P."/>
            <person name="Gonzalez D.J."/>
            <person name="Wisecaver J.H."/>
            <person name="Moore B.S."/>
        </authorList>
    </citation>
    <scope>NUCLEOTIDE SEQUENCE [LARGE SCALE GENOMIC DNA]</scope>
    <source>
        <strain evidence="2 3">12B1</strain>
    </source>
</reference>
<evidence type="ECO:0000313" key="3">
    <source>
        <dbReference type="Proteomes" id="UP001515480"/>
    </source>
</evidence>
<dbReference type="EMBL" id="JBGBPQ010000004">
    <property type="protein sequence ID" value="KAL1525283.1"/>
    <property type="molecule type" value="Genomic_DNA"/>
</dbReference>
<gene>
    <name evidence="2" type="ORF">AB1Y20_020146</name>
</gene>
<name>A0AB34JWA2_PRYPA</name>
<feature type="compositionally biased region" description="Low complexity" evidence="1">
    <location>
        <begin position="473"/>
        <end position="484"/>
    </location>
</feature>
<feature type="region of interest" description="Disordered" evidence="1">
    <location>
        <begin position="473"/>
        <end position="493"/>
    </location>
</feature>
<feature type="region of interest" description="Disordered" evidence="1">
    <location>
        <begin position="535"/>
        <end position="560"/>
    </location>
</feature>
<dbReference type="Proteomes" id="UP001515480">
    <property type="component" value="Unassembled WGS sequence"/>
</dbReference>
<organism evidence="2 3">
    <name type="scientific">Prymnesium parvum</name>
    <name type="common">Toxic golden alga</name>
    <dbReference type="NCBI Taxonomy" id="97485"/>
    <lineage>
        <taxon>Eukaryota</taxon>
        <taxon>Haptista</taxon>
        <taxon>Haptophyta</taxon>
        <taxon>Prymnesiophyceae</taxon>
        <taxon>Prymnesiales</taxon>
        <taxon>Prymnesiaceae</taxon>
        <taxon>Prymnesium</taxon>
    </lineage>
</organism>